<evidence type="ECO:0000259" key="1">
    <source>
        <dbReference type="PROSITE" id="PS50878"/>
    </source>
</evidence>
<proteinExistence type="predicted"/>
<dbReference type="AlphaFoldDB" id="A0AAN7NV06"/>
<reference evidence="2 3" key="1">
    <citation type="journal article" date="2023" name="J. Hered.">
        <title>Chromosome-level genome of the wood stork (Mycteria americana) provides insight into avian chromosome evolution.</title>
        <authorList>
            <person name="Flamio R. Jr."/>
            <person name="Ramstad K.M."/>
        </authorList>
    </citation>
    <scope>NUCLEOTIDE SEQUENCE [LARGE SCALE GENOMIC DNA]</scope>
    <source>
        <strain evidence="2">JAX WOST 10</strain>
    </source>
</reference>
<dbReference type="EMBL" id="JAUNZN010000001">
    <property type="protein sequence ID" value="KAK4831794.1"/>
    <property type="molecule type" value="Genomic_DNA"/>
</dbReference>
<dbReference type="PROSITE" id="PS50878">
    <property type="entry name" value="RT_POL"/>
    <property type="match status" value="1"/>
</dbReference>
<evidence type="ECO:0000313" key="3">
    <source>
        <dbReference type="Proteomes" id="UP001333110"/>
    </source>
</evidence>
<organism evidence="2 3">
    <name type="scientific">Mycteria americana</name>
    <name type="common">Wood stork</name>
    <dbReference type="NCBI Taxonomy" id="33587"/>
    <lineage>
        <taxon>Eukaryota</taxon>
        <taxon>Metazoa</taxon>
        <taxon>Chordata</taxon>
        <taxon>Craniata</taxon>
        <taxon>Vertebrata</taxon>
        <taxon>Euteleostomi</taxon>
        <taxon>Archelosauria</taxon>
        <taxon>Archosauria</taxon>
        <taxon>Dinosauria</taxon>
        <taxon>Saurischia</taxon>
        <taxon>Theropoda</taxon>
        <taxon>Coelurosauria</taxon>
        <taxon>Aves</taxon>
        <taxon>Neognathae</taxon>
        <taxon>Neoaves</taxon>
        <taxon>Aequornithes</taxon>
        <taxon>Ciconiiformes</taxon>
        <taxon>Ciconiidae</taxon>
        <taxon>Mycteria</taxon>
    </lineage>
</organism>
<dbReference type="PANTHER" id="PTHR33332">
    <property type="entry name" value="REVERSE TRANSCRIPTASE DOMAIN-CONTAINING PROTEIN"/>
    <property type="match status" value="1"/>
</dbReference>
<gene>
    <name evidence="2" type="ORF">QYF61_019224</name>
</gene>
<keyword evidence="3" id="KW-1185">Reference proteome</keyword>
<dbReference type="Proteomes" id="UP001333110">
    <property type="component" value="Unassembled WGS sequence"/>
</dbReference>
<dbReference type="InterPro" id="IPR043502">
    <property type="entry name" value="DNA/RNA_pol_sf"/>
</dbReference>
<dbReference type="InterPro" id="IPR000477">
    <property type="entry name" value="RT_dom"/>
</dbReference>
<sequence length="171" mass="19576">MVKAKKAGFIDEGRAVDIVFLDFSKAFDTVSHKILKEKLMKYGMDEQTERWIESWLNSQSGVMKSRWRSVTSSITQGSILVPVLFNIFINDLDDGVECTLSKFADDTKLGGKDLNRLNKWAGRNLMKFNNGKGPVLHLGRNKPMHQYMLGADQLESIFAEKALWWSWWTPS</sequence>
<dbReference type="SUPFAM" id="SSF56672">
    <property type="entry name" value="DNA/RNA polymerases"/>
    <property type="match status" value="1"/>
</dbReference>
<name>A0AAN7NV06_MYCAM</name>
<evidence type="ECO:0000313" key="2">
    <source>
        <dbReference type="EMBL" id="KAK4831794.1"/>
    </source>
</evidence>
<feature type="domain" description="Reverse transcriptase" evidence="1">
    <location>
        <begin position="1"/>
        <end position="170"/>
    </location>
</feature>
<accession>A0AAN7NV06</accession>
<comment type="caution">
    <text evidence="2">The sequence shown here is derived from an EMBL/GenBank/DDBJ whole genome shotgun (WGS) entry which is preliminary data.</text>
</comment>
<protein>
    <recommendedName>
        <fullName evidence="1">Reverse transcriptase domain-containing protein</fullName>
    </recommendedName>
</protein>
<dbReference type="Pfam" id="PF00078">
    <property type="entry name" value="RVT_1"/>
    <property type="match status" value="1"/>
</dbReference>